<dbReference type="AlphaFoldDB" id="A0AB34JDL4"/>
<name>A0AB34JDL4_PRYPA</name>
<proteinExistence type="predicted"/>
<dbReference type="Proteomes" id="UP001515480">
    <property type="component" value="Unassembled WGS sequence"/>
</dbReference>
<accession>A0AB34JDL4</accession>
<evidence type="ECO:0000313" key="3">
    <source>
        <dbReference type="Proteomes" id="UP001515480"/>
    </source>
</evidence>
<keyword evidence="3" id="KW-1185">Reference proteome</keyword>
<gene>
    <name evidence="2" type="ORF">AB1Y20_023343</name>
</gene>
<evidence type="ECO:0000256" key="1">
    <source>
        <dbReference type="SAM" id="SignalP"/>
    </source>
</evidence>
<feature type="chain" id="PRO_5044250887" description="Secreted protein" evidence="1">
    <location>
        <begin position="22"/>
        <end position="80"/>
    </location>
</feature>
<evidence type="ECO:0000313" key="2">
    <source>
        <dbReference type="EMBL" id="KAL1519839.1"/>
    </source>
</evidence>
<dbReference type="EMBL" id="JBGBPQ010000009">
    <property type="protein sequence ID" value="KAL1519839.1"/>
    <property type="molecule type" value="Genomic_DNA"/>
</dbReference>
<keyword evidence="1" id="KW-0732">Signal</keyword>
<comment type="caution">
    <text evidence="2">The sequence shown here is derived from an EMBL/GenBank/DDBJ whole genome shotgun (WGS) entry which is preliminary data.</text>
</comment>
<evidence type="ECO:0008006" key="4">
    <source>
        <dbReference type="Google" id="ProtNLM"/>
    </source>
</evidence>
<reference evidence="2 3" key="1">
    <citation type="journal article" date="2024" name="Science">
        <title>Giant polyketide synthase enzymes in the biosynthesis of giant marine polyether toxins.</title>
        <authorList>
            <person name="Fallon T.R."/>
            <person name="Shende V.V."/>
            <person name="Wierzbicki I.H."/>
            <person name="Pendleton A.L."/>
            <person name="Watervoot N.F."/>
            <person name="Auber R.P."/>
            <person name="Gonzalez D.J."/>
            <person name="Wisecaver J.H."/>
            <person name="Moore B.S."/>
        </authorList>
    </citation>
    <scope>NUCLEOTIDE SEQUENCE [LARGE SCALE GENOMIC DNA]</scope>
    <source>
        <strain evidence="2 3">12B1</strain>
    </source>
</reference>
<organism evidence="2 3">
    <name type="scientific">Prymnesium parvum</name>
    <name type="common">Toxic golden alga</name>
    <dbReference type="NCBI Taxonomy" id="97485"/>
    <lineage>
        <taxon>Eukaryota</taxon>
        <taxon>Haptista</taxon>
        <taxon>Haptophyta</taxon>
        <taxon>Prymnesiophyceae</taxon>
        <taxon>Prymnesiales</taxon>
        <taxon>Prymnesiaceae</taxon>
        <taxon>Prymnesium</taxon>
    </lineage>
</organism>
<protein>
    <recommendedName>
        <fullName evidence="4">Secreted protein</fullName>
    </recommendedName>
</protein>
<feature type="signal peptide" evidence="1">
    <location>
        <begin position="1"/>
        <end position="21"/>
    </location>
</feature>
<sequence>MVALVAARVAAMVAVLWVVAAREKAAVEVVVVTKGEVVEMAAAGSEEAMAAVMWVDPMAEEVKVEAVWEVEPEGATEEVR</sequence>